<dbReference type="InterPro" id="IPR036038">
    <property type="entry name" value="Aminotransferase-like"/>
</dbReference>
<dbReference type="SUPFAM" id="SSF56752">
    <property type="entry name" value="D-aminoacid aminotransferase-like PLP-dependent enzymes"/>
    <property type="match status" value="1"/>
</dbReference>
<organism evidence="13 14">
    <name type="scientific">Salicibibacter kimchii</name>
    <dbReference type="NCBI Taxonomy" id="2099786"/>
    <lineage>
        <taxon>Bacteria</taxon>
        <taxon>Bacillati</taxon>
        <taxon>Bacillota</taxon>
        <taxon>Bacilli</taxon>
        <taxon>Bacillales</taxon>
        <taxon>Bacillaceae</taxon>
        <taxon>Salicibibacter</taxon>
    </lineage>
</organism>
<dbReference type="EC" id="2.6.1.21" evidence="4 12"/>
<dbReference type="EMBL" id="CP031092">
    <property type="protein sequence ID" value="AXF57800.1"/>
    <property type="molecule type" value="Genomic_DNA"/>
</dbReference>
<dbReference type="InterPro" id="IPR043132">
    <property type="entry name" value="BCAT-like_C"/>
</dbReference>
<dbReference type="GO" id="GO:0005829">
    <property type="term" value="C:cytosol"/>
    <property type="evidence" value="ECO:0007669"/>
    <property type="project" value="TreeGrafter"/>
</dbReference>
<dbReference type="OrthoDB" id="9805628at2"/>
<evidence type="ECO:0000256" key="1">
    <source>
        <dbReference type="ARBA" id="ARBA00001933"/>
    </source>
</evidence>
<dbReference type="GO" id="GO:0047810">
    <property type="term" value="F:D-alanine-2-oxoglutarate aminotransferase activity"/>
    <property type="evidence" value="ECO:0007669"/>
    <property type="project" value="UniProtKB-EC"/>
</dbReference>
<evidence type="ECO:0000256" key="8">
    <source>
        <dbReference type="ARBA" id="ARBA00022898"/>
    </source>
</evidence>
<evidence type="ECO:0000256" key="9">
    <source>
        <dbReference type="ARBA" id="ARBA00047911"/>
    </source>
</evidence>
<keyword evidence="8 11" id="KW-0663">Pyridoxal phosphate</keyword>
<gene>
    <name evidence="13" type="primary">dat</name>
    <name evidence="13" type="ORF">DT065_01215</name>
</gene>
<evidence type="ECO:0000256" key="12">
    <source>
        <dbReference type="RuleBase" id="RU004520"/>
    </source>
</evidence>
<comment type="similarity">
    <text evidence="2 10">Belongs to the class-IV pyridoxal-phosphate-dependent aminotransferase family.</text>
</comment>
<dbReference type="NCBIfam" id="TIGR01121">
    <property type="entry name" value="D_amino_aminoT"/>
    <property type="match status" value="1"/>
</dbReference>
<comment type="function">
    <text evidence="12">Acts on the D-isomers of alanine, leucine, aspartate, glutamate, aminobutyrate, norvaline and asparagine. The enzyme transfers an amino group from a substrate D-amino acid to the pyridoxal phosphate cofactor to form pyridoxamine and an alpha-keto acid in the first half-reaction.</text>
</comment>
<evidence type="ECO:0000256" key="11">
    <source>
        <dbReference type="RuleBase" id="RU004516"/>
    </source>
</evidence>
<comment type="catalytic activity">
    <reaction evidence="9 12">
        <text>D-alanine + 2-oxoglutarate = D-glutamate + pyruvate</text>
        <dbReference type="Rhea" id="RHEA:15869"/>
        <dbReference type="ChEBI" id="CHEBI:15361"/>
        <dbReference type="ChEBI" id="CHEBI:16810"/>
        <dbReference type="ChEBI" id="CHEBI:29986"/>
        <dbReference type="ChEBI" id="CHEBI:57416"/>
        <dbReference type="EC" id="2.6.1.21"/>
    </reaction>
</comment>
<evidence type="ECO:0000313" key="13">
    <source>
        <dbReference type="EMBL" id="AXF57800.1"/>
    </source>
</evidence>
<dbReference type="PROSITE" id="PS00770">
    <property type="entry name" value="AA_TRANSFER_CLASS_4"/>
    <property type="match status" value="1"/>
</dbReference>
<dbReference type="InterPro" id="IPR018300">
    <property type="entry name" value="Aminotrans_IV_CS"/>
</dbReference>
<dbReference type="GO" id="GO:0046394">
    <property type="term" value="P:carboxylic acid biosynthetic process"/>
    <property type="evidence" value="ECO:0007669"/>
    <property type="project" value="UniProtKB-ARBA"/>
</dbReference>
<dbReference type="FunFam" id="3.20.10.10:FF:000002">
    <property type="entry name" value="D-alanine aminotransferase"/>
    <property type="match status" value="1"/>
</dbReference>
<evidence type="ECO:0000313" key="14">
    <source>
        <dbReference type="Proteomes" id="UP000252100"/>
    </source>
</evidence>
<sequence length="285" mass="32516">MEKVLFNGKMMDREKASFSFDDRSMYFGDGVYEVIRVYSGHPYQLEMHLQRLQRSADELDIPYSIKEQQSLKERVIELIDTNGLTHDGYVYVQLSRGAAARDHLYERHIEPFIFAFTKEMEIPLDQQEQGIAVYLTEDIRWLRCDIKTVNLLGNVLAKRQAADHDCSEAIQHRGDTVTEGSSSNLFIVKDGQLMTPPADNLILNGITRQVVLDLAERQGLPVSITPFTTAELLEADEAFITSTINEITPIKEWRGTKHGRIKIGSVTKQLQTKLRADIERTRTGE</sequence>
<dbReference type="Pfam" id="PF01063">
    <property type="entry name" value="Aminotran_4"/>
    <property type="match status" value="1"/>
</dbReference>
<reference evidence="13 14" key="1">
    <citation type="journal article" date="2018" name="J. Microbiol.">
        <title>Salicibibacter kimchii gen. nov., sp. nov., a moderately halophilic and alkalitolerant bacterium in the family Bacillaceae, isolated from kimchi.</title>
        <authorList>
            <person name="Jang J.Y."/>
            <person name="Oh Y.J."/>
            <person name="Lim S.K."/>
            <person name="Park H.K."/>
            <person name="Lee C."/>
            <person name="Kim J.Y."/>
            <person name="Lee M.A."/>
            <person name="Choi H.J."/>
        </authorList>
    </citation>
    <scope>NUCLEOTIDE SEQUENCE [LARGE SCALE GENOMIC DNA]</scope>
    <source>
        <strain evidence="13 14">NKC1-1</strain>
    </source>
</reference>
<dbReference type="InterPro" id="IPR050571">
    <property type="entry name" value="Class-IV_PLP-Dep_Aminotrnsfr"/>
</dbReference>
<dbReference type="PANTHER" id="PTHR42743:SF10">
    <property type="entry name" value="D-ALANINE AMINOTRANSFERASE"/>
    <property type="match status" value="1"/>
</dbReference>
<evidence type="ECO:0000256" key="3">
    <source>
        <dbReference type="ARBA" id="ARBA00011738"/>
    </source>
</evidence>
<evidence type="ECO:0000256" key="2">
    <source>
        <dbReference type="ARBA" id="ARBA00009320"/>
    </source>
</evidence>
<proteinExistence type="inferred from homology"/>
<evidence type="ECO:0000256" key="7">
    <source>
        <dbReference type="ARBA" id="ARBA00022679"/>
    </source>
</evidence>
<keyword evidence="7 13" id="KW-0808">Transferase</keyword>
<dbReference type="Gene3D" id="3.20.10.10">
    <property type="entry name" value="D-amino Acid Aminotransferase, subunit A, domain 2"/>
    <property type="match status" value="1"/>
</dbReference>
<dbReference type="Gene3D" id="3.30.470.10">
    <property type="match status" value="1"/>
</dbReference>
<dbReference type="InterPro" id="IPR005784">
    <property type="entry name" value="D_amino_transT"/>
</dbReference>
<protein>
    <recommendedName>
        <fullName evidence="5 12">D-alanine aminotransferase</fullName>
        <ecNumber evidence="4 12">2.6.1.21</ecNumber>
    </recommendedName>
</protein>
<dbReference type="GO" id="GO:0008652">
    <property type="term" value="P:amino acid biosynthetic process"/>
    <property type="evidence" value="ECO:0007669"/>
    <property type="project" value="UniProtKB-ARBA"/>
</dbReference>
<accession>A0A345C3L9</accession>
<dbReference type="KEGG" id="rue:DT065_01215"/>
<dbReference type="RefSeq" id="WP_114375963.1">
    <property type="nucleotide sequence ID" value="NZ_CP031092.1"/>
</dbReference>
<evidence type="ECO:0000256" key="10">
    <source>
        <dbReference type="RuleBase" id="RU004106"/>
    </source>
</evidence>
<dbReference type="PANTHER" id="PTHR42743">
    <property type="entry name" value="AMINO-ACID AMINOTRANSFERASE"/>
    <property type="match status" value="1"/>
</dbReference>
<keyword evidence="14" id="KW-1185">Reference proteome</keyword>
<keyword evidence="6 13" id="KW-0032">Aminotransferase</keyword>
<dbReference type="GO" id="GO:0046416">
    <property type="term" value="P:D-amino acid metabolic process"/>
    <property type="evidence" value="ECO:0007669"/>
    <property type="project" value="InterPro"/>
</dbReference>
<dbReference type="CDD" id="cd01558">
    <property type="entry name" value="D-AAT_like"/>
    <property type="match status" value="1"/>
</dbReference>
<evidence type="ECO:0000256" key="5">
    <source>
        <dbReference type="ARBA" id="ARBA00021779"/>
    </source>
</evidence>
<dbReference type="AlphaFoldDB" id="A0A345C3L9"/>
<evidence type="ECO:0000256" key="4">
    <source>
        <dbReference type="ARBA" id="ARBA00012874"/>
    </source>
</evidence>
<evidence type="ECO:0000256" key="6">
    <source>
        <dbReference type="ARBA" id="ARBA00022576"/>
    </source>
</evidence>
<dbReference type="InterPro" id="IPR001544">
    <property type="entry name" value="Aminotrans_IV"/>
</dbReference>
<comment type="cofactor">
    <cofactor evidence="1 11">
        <name>pyridoxal 5'-phosphate</name>
        <dbReference type="ChEBI" id="CHEBI:597326"/>
    </cofactor>
</comment>
<dbReference type="InterPro" id="IPR043131">
    <property type="entry name" value="BCAT-like_N"/>
</dbReference>
<dbReference type="GO" id="GO:0030170">
    <property type="term" value="F:pyridoxal phosphate binding"/>
    <property type="evidence" value="ECO:0007669"/>
    <property type="project" value="InterPro"/>
</dbReference>
<name>A0A345C3L9_9BACI</name>
<dbReference type="Proteomes" id="UP000252100">
    <property type="component" value="Chromosome"/>
</dbReference>
<comment type="subunit">
    <text evidence="3">Homodimer.</text>
</comment>